<dbReference type="InterPro" id="IPR032710">
    <property type="entry name" value="NTF2-like_dom_sf"/>
</dbReference>
<comment type="caution">
    <text evidence="2">The sequence shown here is derived from an EMBL/GenBank/DDBJ whole genome shotgun (WGS) entry which is preliminary data.</text>
</comment>
<dbReference type="OrthoDB" id="120422at2"/>
<keyword evidence="3" id="KW-1185">Reference proteome</keyword>
<dbReference type="Gene3D" id="3.10.450.50">
    <property type="match status" value="1"/>
</dbReference>
<feature type="domain" description="SnoaL-like" evidence="1">
    <location>
        <begin position="13"/>
        <end position="112"/>
    </location>
</feature>
<name>A0A4Y3R4N2_STRCI</name>
<dbReference type="RefSeq" id="WP_030885922.1">
    <property type="nucleotide sequence ID" value="NZ_BJMM01000032.1"/>
</dbReference>
<protein>
    <recommendedName>
        <fullName evidence="1">SnoaL-like domain-containing protein</fullName>
    </recommendedName>
</protein>
<organism evidence="2 3">
    <name type="scientific">Streptomyces cacaoi</name>
    <dbReference type="NCBI Taxonomy" id="1898"/>
    <lineage>
        <taxon>Bacteria</taxon>
        <taxon>Bacillati</taxon>
        <taxon>Actinomycetota</taxon>
        <taxon>Actinomycetes</taxon>
        <taxon>Kitasatosporales</taxon>
        <taxon>Streptomycetaceae</taxon>
        <taxon>Streptomyces</taxon>
    </lineage>
</organism>
<evidence type="ECO:0000313" key="3">
    <source>
        <dbReference type="Proteomes" id="UP000319210"/>
    </source>
</evidence>
<dbReference type="Pfam" id="PF12680">
    <property type="entry name" value="SnoaL_2"/>
    <property type="match status" value="1"/>
</dbReference>
<evidence type="ECO:0000259" key="1">
    <source>
        <dbReference type="Pfam" id="PF12680"/>
    </source>
</evidence>
<gene>
    <name evidence="2" type="ORF">SCA03_50650</name>
</gene>
<sequence length="133" mass="14516">MTTDATKQHLADTFHAALTHRDWDRLRAVLSEDVTWTLPGDNVISGTATGPDGVVERAELIASYGLTFTLEHVLMSRDNMALALHNTAAREDAVLDEHLATVCRIADGRIASIETYLSDVPGMNRFFVPLPAA</sequence>
<accession>A0A4Y3R4N2</accession>
<dbReference type="Proteomes" id="UP000319210">
    <property type="component" value="Unassembled WGS sequence"/>
</dbReference>
<dbReference type="SUPFAM" id="SSF54427">
    <property type="entry name" value="NTF2-like"/>
    <property type="match status" value="1"/>
</dbReference>
<dbReference type="InterPro" id="IPR037401">
    <property type="entry name" value="SnoaL-like"/>
</dbReference>
<dbReference type="AlphaFoldDB" id="A0A4Y3R4N2"/>
<reference evidence="2 3" key="1">
    <citation type="submission" date="2019-06" db="EMBL/GenBank/DDBJ databases">
        <title>Whole genome shotgun sequence of Streptomyces cacaoi subsp. cacaoi NBRC 12748.</title>
        <authorList>
            <person name="Hosoyama A."/>
            <person name="Uohara A."/>
            <person name="Ohji S."/>
            <person name="Ichikawa N."/>
        </authorList>
    </citation>
    <scope>NUCLEOTIDE SEQUENCE [LARGE SCALE GENOMIC DNA]</scope>
    <source>
        <strain evidence="2 3">NBRC 12748</strain>
    </source>
</reference>
<evidence type="ECO:0000313" key="2">
    <source>
        <dbReference type="EMBL" id="GEB52514.1"/>
    </source>
</evidence>
<proteinExistence type="predicted"/>
<dbReference type="EMBL" id="BJMM01000032">
    <property type="protein sequence ID" value="GEB52514.1"/>
    <property type="molecule type" value="Genomic_DNA"/>
</dbReference>